<reference evidence="2 3" key="1">
    <citation type="journal article" date="2020" name="Cell Host Microbe">
        <title>Functional and Genomic Variation between Human-Derived Isolates of Lachnospiraceae Reveals Inter- and Intra-Species Diversity.</title>
        <authorList>
            <person name="Sorbara M.T."/>
            <person name="Littmann E.R."/>
            <person name="Fontana E."/>
            <person name="Moody T.U."/>
            <person name="Kohout C.E."/>
            <person name="Gjonbalaj M."/>
            <person name="Eaton V."/>
            <person name="Seok R."/>
            <person name="Leiner I.M."/>
            <person name="Pamer E.G."/>
        </authorList>
    </citation>
    <scope>NUCLEOTIDE SEQUENCE [LARGE SCALE GENOMIC DNA]</scope>
    <source>
        <strain evidence="2 3">MSK.15.26</strain>
    </source>
</reference>
<name>A0ABX2I801_BLAHA</name>
<dbReference type="Proteomes" id="UP000822142">
    <property type="component" value="Unassembled WGS sequence"/>
</dbReference>
<proteinExistence type="predicted"/>
<dbReference type="RefSeq" id="WP_173749139.1">
    <property type="nucleotide sequence ID" value="NZ_JAAITA010000008.1"/>
</dbReference>
<sequence>MSVRKTTTKAAAEAAAVKTTPAKTEETKIETAAKKAPVKRGAAKKEAAAKKATATKTRTAKTTPAAAKESVFLQFAGKELDTEIIKANVRKAWVAETGKKESDIKDVQIYVKPEENAAYYVVNGEFVEGGRKIDL</sequence>
<feature type="compositionally biased region" description="Low complexity" evidence="1">
    <location>
        <begin position="50"/>
        <end position="63"/>
    </location>
</feature>
<evidence type="ECO:0000313" key="2">
    <source>
        <dbReference type="EMBL" id="NSJ86110.1"/>
    </source>
</evidence>
<accession>A0ABX2I801</accession>
<protein>
    <submittedName>
        <fullName evidence="2">Histone</fullName>
    </submittedName>
</protein>
<feature type="compositionally biased region" description="Basic and acidic residues" evidence="1">
    <location>
        <begin position="23"/>
        <end position="33"/>
    </location>
</feature>
<organism evidence="2 3">
    <name type="scientific">Blautia hansenii</name>
    <name type="common">Ruminococcus hansenii</name>
    <dbReference type="NCBI Taxonomy" id="1322"/>
    <lineage>
        <taxon>Bacteria</taxon>
        <taxon>Bacillati</taxon>
        <taxon>Bacillota</taxon>
        <taxon>Clostridia</taxon>
        <taxon>Lachnospirales</taxon>
        <taxon>Lachnospiraceae</taxon>
        <taxon>Blautia</taxon>
    </lineage>
</organism>
<evidence type="ECO:0000256" key="1">
    <source>
        <dbReference type="SAM" id="MobiDB-lite"/>
    </source>
</evidence>
<dbReference type="EMBL" id="JAAITA010000008">
    <property type="protein sequence ID" value="NSJ86110.1"/>
    <property type="molecule type" value="Genomic_DNA"/>
</dbReference>
<evidence type="ECO:0000313" key="3">
    <source>
        <dbReference type="Proteomes" id="UP000822142"/>
    </source>
</evidence>
<gene>
    <name evidence="2" type="ORF">G5A70_07960</name>
</gene>
<feature type="compositionally biased region" description="Low complexity" evidence="1">
    <location>
        <begin position="8"/>
        <end position="22"/>
    </location>
</feature>
<dbReference type="InterPro" id="IPR046313">
    <property type="entry name" value="DUF6465"/>
</dbReference>
<dbReference type="Pfam" id="PF20069">
    <property type="entry name" value="DUF6465"/>
    <property type="match status" value="1"/>
</dbReference>
<feature type="region of interest" description="Disordered" evidence="1">
    <location>
        <begin position="1"/>
        <end position="63"/>
    </location>
</feature>
<comment type="caution">
    <text evidence="2">The sequence shown here is derived from an EMBL/GenBank/DDBJ whole genome shotgun (WGS) entry which is preliminary data.</text>
</comment>
<keyword evidence="3" id="KW-1185">Reference proteome</keyword>